<evidence type="ECO:0000313" key="9">
    <source>
        <dbReference type="EMBL" id="QEC48314.1"/>
    </source>
</evidence>
<dbReference type="OrthoDB" id="180043at2"/>
<feature type="transmembrane region" description="Helical" evidence="7">
    <location>
        <begin position="357"/>
        <end position="379"/>
    </location>
</feature>
<accession>A0A5B8U5D8</accession>
<dbReference type="SUPFAM" id="SSF51206">
    <property type="entry name" value="cAMP-binding domain-like"/>
    <property type="match status" value="1"/>
</dbReference>
<feature type="domain" description="Cyclic nucleotide-binding" evidence="8">
    <location>
        <begin position="428"/>
        <end position="524"/>
    </location>
</feature>
<dbReference type="Pfam" id="PF00027">
    <property type="entry name" value="cNMP_binding"/>
    <property type="match status" value="1"/>
</dbReference>
<evidence type="ECO:0000256" key="2">
    <source>
        <dbReference type="ARBA" id="ARBA00022475"/>
    </source>
</evidence>
<feature type="transmembrane region" description="Helical" evidence="7">
    <location>
        <begin position="234"/>
        <end position="258"/>
    </location>
</feature>
<dbReference type="GO" id="GO:0005886">
    <property type="term" value="C:plasma membrane"/>
    <property type="evidence" value="ECO:0007669"/>
    <property type="project" value="UniProtKB-SubCell"/>
</dbReference>
<dbReference type="InterPro" id="IPR000595">
    <property type="entry name" value="cNMP-bd_dom"/>
</dbReference>
<evidence type="ECO:0000259" key="8">
    <source>
        <dbReference type="PROSITE" id="PS50042"/>
    </source>
</evidence>
<dbReference type="InterPro" id="IPR036259">
    <property type="entry name" value="MFS_trans_sf"/>
</dbReference>
<sequence length="559" mass="56125">MAARRSPTSRGRRHAPGGPARSGPLRRAQLSFAAMWSGECAFMVALGVVAFRAGGVGVVGAVTAARMASAALLAPLLATRADRVRRERVLTCVGAVRAVTLGGAAAVTASGGPAAATYGLAVVATVAMTMYRPAHSALLPALARSPRELTSANAVRGMLDSLATLSGPVVAAVLLAASGPAAVFAACAGASLVAGLATTALAYDAPPRAQPDSAGGRELLQGFATITGDRRLSLITGLGVVQTFTRGCLSVFTVVVAIDLLDTGDPGVGVLNAAVGGGGVVGSVAAFGLVRRGGLARWFGVGIALFGAPLALVGVVPERAAAIVLLGAVGVGNALIDVGGFTLLARLADEAVLARMFASFEAVLTLGVAIGGLLAPMVIEGLGVRPALAVVGVLAPLAVAASWTALRRLDAGMRVRDADIEILREVDMLGALPAATIEQLGAGLAHAEFAPREAVFEQGERGDRFYVVESGRAEVVRGGQVVATLGRGEGFGEIALLCDEPRTATVRAGSDAHLRVGVLQRRAYLTAVTGYPASAAAGQAVVTEIRARDAGRTPAAGAQ</sequence>
<evidence type="ECO:0000256" key="1">
    <source>
        <dbReference type="ARBA" id="ARBA00004651"/>
    </source>
</evidence>
<dbReference type="PRINTS" id="PR00103">
    <property type="entry name" value="CAMPKINASE"/>
</dbReference>
<feature type="transmembrane region" description="Helical" evidence="7">
    <location>
        <begin position="30"/>
        <end position="51"/>
    </location>
</feature>
<dbReference type="InterPro" id="IPR018490">
    <property type="entry name" value="cNMP-bd_dom_sf"/>
</dbReference>
<dbReference type="InterPro" id="IPR011701">
    <property type="entry name" value="MFS"/>
</dbReference>
<dbReference type="PROSITE" id="PS00889">
    <property type="entry name" value="CNMP_BINDING_2"/>
    <property type="match status" value="1"/>
</dbReference>
<dbReference type="SUPFAM" id="SSF103473">
    <property type="entry name" value="MFS general substrate transporter"/>
    <property type="match status" value="1"/>
</dbReference>
<evidence type="ECO:0000256" key="7">
    <source>
        <dbReference type="SAM" id="Phobius"/>
    </source>
</evidence>
<evidence type="ECO:0000256" key="4">
    <source>
        <dbReference type="ARBA" id="ARBA00022989"/>
    </source>
</evidence>
<dbReference type="PANTHER" id="PTHR23513:SF6">
    <property type="entry name" value="MAJOR FACILITATOR SUPERFAMILY ASSOCIATED DOMAIN-CONTAINING PROTEIN"/>
    <property type="match status" value="1"/>
</dbReference>
<keyword evidence="5 7" id="KW-0472">Membrane</keyword>
<keyword evidence="4 7" id="KW-1133">Transmembrane helix</keyword>
<protein>
    <submittedName>
        <fullName evidence="9">MFS transporter</fullName>
    </submittedName>
</protein>
<organism evidence="9 10">
    <name type="scientific">Baekduia soli</name>
    <dbReference type="NCBI Taxonomy" id="496014"/>
    <lineage>
        <taxon>Bacteria</taxon>
        <taxon>Bacillati</taxon>
        <taxon>Actinomycetota</taxon>
        <taxon>Thermoleophilia</taxon>
        <taxon>Solirubrobacterales</taxon>
        <taxon>Baekduiaceae</taxon>
        <taxon>Baekduia</taxon>
    </lineage>
</organism>
<dbReference type="Gene3D" id="2.60.120.10">
    <property type="entry name" value="Jelly Rolls"/>
    <property type="match status" value="1"/>
</dbReference>
<comment type="subcellular location">
    <subcellularLocation>
        <location evidence="1">Cell membrane</location>
        <topology evidence="1">Multi-pass membrane protein</topology>
    </subcellularLocation>
</comment>
<keyword evidence="2" id="KW-1003">Cell membrane</keyword>
<name>A0A5B8U5D8_9ACTN</name>
<feature type="transmembrane region" description="Helical" evidence="7">
    <location>
        <begin position="297"/>
        <end position="316"/>
    </location>
</feature>
<evidence type="ECO:0000313" key="10">
    <source>
        <dbReference type="Proteomes" id="UP000321805"/>
    </source>
</evidence>
<dbReference type="EMBL" id="CP042430">
    <property type="protein sequence ID" value="QEC48314.1"/>
    <property type="molecule type" value="Genomic_DNA"/>
</dbReference>
<proteinExistence type="predicted"/>
<dbReference type="Gene3D" id="1.20.1250.20">
    <property type="entry name" value="MFS general substrate transporter like domains"/>
    <property type="match status" value="2"/>
</dbReference>
<dbReference type="CDD" id="cd00038">
    <property type="entry name" value="CAP_ED"/>
    <property type="match status" value="1"/>
</dbReference>
<keyword evidence="10" id="KW-1185">Reference proteome</keyword>
<feature type="transmembrane region" description="Helical" evidence="7">
    <location>
        <begin position="57"/>
        <end position="77"/>
    </location>
</feature>
<evidence type="ECO:0000256" key="5">
    <source>
        <dbReference type="ARBA" id="ARBA00023136"/>
    </source>
</evidence>
<evidence type="ECO:0000256" key="3">
    <source>
        <dbReference type="ARBA" id="ARBA00022692"/>
    </source>
</evidence>
<dbReference type="PROSITE" id="PS50042">
    <property type="entry name" value="CNMP_BINDING_3"/>
    <property type="match status" value="1"/>
</dbReference>
<keyword evidence="3 7" id="KW-0812">Transmembrane</keyword>
<evidence type="ECO:0000256" key="6">
    <source>
        <dbReference type="SAM" id="MobiDB-lite"/>
    </source>
</evidence>
<dbReference type="Pfam" id="PF07690">
    <property type="entry name" value="MFS_1"/>
    <property type="match status" value="1"/>
</dbReference>
<dbReference type="RefSeq" id="WP_146919714.1">
    <property type="nucleotide sequence ID" value="NZ_CP042430.1"/>
</dbReference>
<reference evidence="9 10" key="1">
    <citation type="journal article" date="2018" name="J. Microbiol.">
        <title>Baekduia soli gen. nov., sp. nov., a novel bacterium isolated from the soil of Baekdu Mountain and proposal of a novel family name, Baekduiaceae fam. nov.</title>
        <authorList>
            <person name="An D.S."/>
            <person name="Siddiqi M.Z."/>
            <person name="Kim K.H."/>
            <person name="Yu H.S."/>
            <person name="Im W.T."/>
        </authorList>
    </citation>
    <scope>NUCLEOTIDE SEQUENCE [LARGE SCALE GENOMIC DNA]</scope>
    <source>
        <strain evidence="9 10">BR7-21</strain>
    </source>
</reference>
<dbReference type="SMART" id="SM00100">
    <property type="entry name" value="cNMP"/>
    <property type="match status" value="1"/>
</dbReference>
<dbReference type="InterPro" id="IPR014710">
    <property type="entry name" value="RmlC-like_jellyroll"/>
</dbReference>
<feature type="region of interest" description="Disordered" evidence="6">
    <location>
        <begin position="1"/>
        <end position="24"/>
    </location>
</feature>
<gene>
    <name evidence="9" type="ORF">FSW04_12555</name>
</gene>
<dbReference type="PANTHER" id="PTHR23513">
    <property type="entry name" value="INTEGRAL MEMBRANE EFFLUX PROTEIN-RELATED"/>
    <property type="match status" value="1"/>
</dbReference>
<feature type="transmembrane region" description="Helical" evidence="7">
    <location>
        <begin position="322"/>
        <end position="345"/>
    </location>
</feature>
<dbReference type="InterPro" id="IPR018488">
    <property type="entry name" value="cNMP-bd_CS"/>
</dbReference>
<feature type="transmembrane region" description="Helical" evidence="7">
    <location>
        <begin position="270"/>
        <end position="290"/>
    </location>
</feature>
<dbReference type="Proteomes" id="UP000321805">
    <property type="component" value="Chromosome"/>
</dbReference>
<dbReference type="GO" id="GO:0022857">
    <property type="term" value="F:transmembrane transporter activity"/>
    <property type="evidence" value="ECO:0007669"/>
    <property type="project" value="InterPro"/>
</dbReference>
<dbReference type="KEGG" id="bsol:FSW04_12555"/>
<dbReference type="AlphaFoldDB" id="A0A5B8U5D8"/>
<feature type="transmembrane region" description="Helical" evidence="7">
    <location>
        <begin position="385"/>
        <end position="406"/>
    </location>
</feature>